<dbReference type="EMBL" id="FOQK01000008">
    <property type="protein sequence ID" value="SFH90661.1"/>
    <property type="molecule type" value="Genomic_DNA"/>
</dbReference>
<dbReference type="AlphaFoldDB" id="A0A1I3DW28"/>
<dbReference type="SUPFAM" id="SSF82771">
    <property type="entry name" value="GIY-YIG endonuclease"/>
    <property type="match status" value="1"/>
</dbReference>
<feature type="domain" description="GIY-YIG" evidence="1">
    <location>
        <begin position="13"/>
        <end position="97"/>
    </location>
</feature>
<reference evidence="2 3" key="1">
    <citation type="submission" date="2016-10" db="EMBL/GenBank/DDBJ databases">
        <authorList>
            <person name="de Groot N.N."/>
        </authorList>
    </citation>
    <scope>NUCLEOTIDE SEQUENCE [LARGE SCALE GENOMIC DNA]</scope>
    <source>
        <strain evidence="2 3">Z108</strain>
    </source>
</reference>
<dbReference type="InterPro" id="IPR035901">
    <property type="entry name" value="GIY-YIG_endonuc_sf"/>
</dbReference>
<evidence type="ECO:0000313" key="3">
    <source>
        <dbReference type="Proteomes" id="UP000183639"/>
    </source>
</evidence>
<dbReference type="CDD" id="cd10440">
    <property type="entry name" value="GIY-YIG_COG3680"/>
    <property type="match status" value="1"/>
</dbReference>
<dbReference type="Pfam" id="PF22945">
    <property type="entry name" value="LEM-3_GIY-YIG"/>
    <property type="match status" value="1"/>
</dbReference>
<dbReference type="InterPro" id="IPR000305">
    <property type="entry name" value="GIY-YIG_endonuc"/>
</dbReference>
<dbReference type="Proteomes" id="UP000183639">
    <property type="component" value="Unassembled WGS sequence"/>
</dbReference>
<name>A0A1I3DW28_SELRU</name>
<gene>
    <name evidence="2" type="ORF">SAMN04487861_10814</name>
</gene>
<proteinExistence type="predicted"/>
<evidence type="ECO:0000259" key="1">
    <source>
        <dbReference type="PROSITE" id="PS50164"/>
    </source>
</evidence>
<dbReference type="RefSeq" id="WP_075442808.1">
    <property type="nucleotide sequence ID" value="NZ_FOQK01000008.1"/>
</dbReference>
<evidence type="ECO:0000313" key="2">
    <source>
        <dbReference type="EMBL" id="SFH90661.1"/>
    </source>
</evidence>
<dbReference type="OrthoDB" id="67448at2"/>
<protein>
    <recommendedName>
        <fullName evidence="1">GIY-YIG domain-containing protein</fullName>
    </recommendedName>
</protein>
<sequence>MIREFSLKTQEELKNYVYVLSDTEGNIFYIGKGTGNRVFDHFKQNGNNSKVAKLDELKKQGKEPVIEILAYGMDDETAKIVEMSAIDLIGLDKLTNEIRGNHAGKWGRRFADELEREYGATPIYAKDFKEDAIFVKITQKYKAGIDENELYEIARSSWEIRSEKAKRNCKYVMPLYNNIILEVYKVDEWAYVEDERYEFVGAIASDEIRERYVNKYLPETTKLQHPVIYVIDGKIENNKKDR</sequence>
<dbReference type="PROSITE" id="PS50164">
    <property type="entry name" value="GIY_YIG"/>
    <property type="match status" value="1"/>
</dbReference>
<dbReference type="SMART" id="SM00465">
    <property type="entry name" value="GIYc"/>
    <property type="match status" value="1"/>
</dbReference>
<accession>A0A1I3DW28</accession>
<organism evidence="2 3">
    <name type="scientific">Selenomonas ruminantium</name>
    <dbReference type="NCBI Taxonomy" id="971"/>
    <lineage>
        <taxon>Bacteria</taxon>
        <taxon>Bacillati</taxon>
        <taxon>Bacillota</taxon>
        <taxon>Negativicutes</taxon>
        <taxon>Selenomonadales</taxon>
        <taxon>Selenomonadaceae</taxon>
        <taxon>Selenomonas</taxon>
    </lineage>
</organism>